<dbReference type="Proteomes" id="UP000001903">
    <property type="component" value="Chromosome"/>
</dbReference>
<dbReference type="Gene3D" id="2.60.40.420">
    <property type="entry name" value="Cupredoxins - blue copper proteins"/>
    <property type="match status" value="1"/>
</dbReference>
<dbReference type="EMBL" id="CP001860">
    <property type="protein sequence ID" value="ADB59571.1"/>
    <property type="molecule type" value="Genomic_DNA"/>
</dbReference>
<feature type="region of interest" description="Disordered" evidence="3">
    <location>
        <begin position="460"/>
        <end position="534"/>
    </location>
</feature>
<feature type="domain" description="Blue (type 1) copper" evidence="4">
    <location>
        <begin position="90"/>
        <end position="154"/>
    </location>
</feature>
<evidence type="ECO:0000256" key="1">
    <source>
        <dbReference type="ARBA" id="ARBA00022723"/>
    </source>
</evidence>
<dbReference type="GeneID" id="8741256"/>
<dbReference type="GO" id="GO:0009055">
    <property type="term" value="F:electron transfer activity"/>
    <property type="evidence" value="ECO:0007669"/>
    <property type="project" value="InterPro"/>
</dbReference>
<dbReference type="KEGG" id="htu:Htur_0674"/>
<feature type="compositionally biased region" description="Acidic residues" evidence="3">
    <location>
        <begin position="206"/>
        <end position="215"/>
    </location>
</feature>
<feature type="compositionally biased region" description="Low complexity" evidence="3">
    <location>
        <begin position="460"/>
        <end position="488"/>
    </location>
</feature>
<dbReference type="GO" id="GO:0005507">
    <property type="term" value="F:copper ion binding"/>
    <property type="evidence" value="ECO:0007669"/>
    <property type="project" value="InterPro"/>
</dbReference>
<evidence type="ECO:0000259" key="4">
    <source>
        <dbReference type="Pfam" id="PF00127"/>
    </source>
</evidence>
<feature type="compositionally biased region" description="Acidic residues" evidence="3">
    <location>
        <begin position="489"/>
        <end position="509"/>
    </location>
</feature>
<dbReference type="Pfam" id="PF00127">
    <property type="entry name" value="Copper-bind"/>
    <property type="match status" value="1"/>
</dbReference>
<dbReference type="PROSITE" id="PS51318">
    <property type="entry name" value="TAT"/>
    <property type="match status" value="1"/>
</dbReference>
<keyword evidence="2" id="KW-0186">Copper</keyword>
<sequence>MTNEQRSREDVSRRGVLKGTAALAGTAALTGRAGAYRDVVDYPLPAAQGDVEGRTLSLLGIVGGWVGVAPAEIDGASNPPLRLMEGVENEIIWTNGDGSRHNFTIGDDQDEVIEATEFVEEQGESTSLTITPEEGMAQYYCIPHPVQMRGPIELVDPGEVHELSVRVEDENGDPLGAEVFVGDHHSFSNVVARGGPDQEGQSGESQELEPGDDEGGNQTASNETVGNETAGNETVGNETAGNETVGNETAGNETVGNETAGNETAGNETASDGVQEEETPADEDAPAIARFDMLEDGEYDLEVWTYGHERVTDTVTIDGEDQEITVTLPATDPGEPTETFSMRLEEGQWVGQEPEAIADQTNPTLELEADETYAIEWENGIGRLQPEGENRVFEPLPGHNFVIASGGDTNEWNTYVRSDFLSEEGETQTVEFVANEQMGVYLDQSQLEAVGEIAIGGAADGEAVPAGDETAGNETGGNETAEGIGNETDGNETLETVDNETLETADNETIEAAGNETEGNETLETPGNETGDDD</sequence>
<keyword evidence="6" id="KW-1185">Reference proteome</keyword>
<feature type="compositionally biased region" description="Acidic residues" evidence="3">
    <location>
        <begin position="274"/>
        <end position="285"/>
    </location>
</feature>
<feature type="region of interest" description="Disordered" evidence="3">
    <location>
        <begin position="188"/>
        <end position="286"/>
    </location>
</feature>
<dbReference type="RefSeq" id="WP_012941892.1">
    <property type="nucleotide sequence ID" value="NC_013743.1"/>
</dbReference>
<gene>
    <name evidence="5" type="ordered locus">Htur_0674</name>
</gene>
<name>D2RWI2_HALTV</name>
<dbReference type="InterPro" id="IPR008972">
    <property type="entry name" value="Cupredoxin"/>
</dbReference>
<feature type="compositionally biased region" description="Low complexity" evidence="3">
    <location>
        <begin position="194"/>
        <end position="205"/>
    </location>
</feature>
<evidence type="ECO:0000313" key="5">
    <source>
        <dbReference type="EMBL" id="ADB59571.1"/>
    </source>
</evidence>
<proteinExistence type="predicted"/>
<dbReference type="AlphaFoldDB" id="D2RWI2"/>
<reference evidence="5 6" key="1">
    <citation type="journal article" date="2010" name="Stand. Genomic Sci.">
        <title>Complete genome sequence of Haloterrigena turkmenica type strain (4k).</title>
        <authorList>
            <person name="Saunders E."/>
            <person name="Tindall B.J."/>
            <person name="Fahnrich R."/>
            <person name="Lapidus A."/>
            <person name="Copeland A."/>
            <person name="Del Rio T.G."/>
            <person name="Lucas S."/>
            <person name="Chen F."/>
            <person name="Tice H."/>
            <person name="Cheng J.F."/>
            <person name="Han C."/>
            <person name="Detter J.C."/>
            <person name="Bruce D."/>
            <person name="Goodwin L."/>
            <person name="Chain P."/>
            <person name="Pitluck S."/>
            <person name="Pati A."/>
            <person name="Ivanova N."/>
            <person name="Mavromatis K."/>
            <person name="Chen A."/>
            <person name="Palaniappan K."/>
            <person name="Land M."/>
            <person name="Hauser L."/>
            <person name="Chang Y.J."/>
            <person name="Jeffries C.D."/>
            <person name="Brettin T."/>
            <person name="Rohde M."/>
            <person name="Goker M."/>
            <person name="Bristow J."/>
            <person name="Eisen J.A."/>
            <person name="Markowitz V."/>
            <person name="Hugenholtz P."/>
            <person name="Klenk H.P."/>
            <person name="Kyrpides N.C."/>
        </authorList>
    </citation>
    <scope>NUCLEOTIDE SEQUENCE [LARGE SCALE GENOMIC DNA]</scope>
    <source>
        <strain evidence="6">ATCC 51198 / DSM 5511 / JCM 9101 / NCIMB 13204 / VKM B-1734 / 4k</strain>
    </source>
</reference>
<dbReference type="SUPFAM" id="SSF49503">
    <property type="entry name" value="Cupredoxins"/>
    <property type="match status" value="1"/>
</dbReference>
<organism evidence="5 6">
    <name type="scientific">Haloterrigena turkmenica (strain ATCC 51198 / DSM 5511 / JCM 9101 / NCIMB 13204 / VKM B-1734 / 4k)</name>
    <name type="common">Halococcus turkmenicus</name>
    <dbReference type="NCBI Taxonomy" id="543526"/>
    <lineage>
        <taxon>Archaea</taxon>
        <taxon>Methanobacteriati</taxon>
        <taxon>Methanobacteriota</taxon>
        <taxon>Stenosarchaea group</taxon>
        <taxon>Halobacteria</taxon>
        <taxon>Halobacteriales</taxon>
        <taxon>Natrialbaceae</taxon>
        <taxon>Haloterrigena</taxon>
    </lineage>
</organism>
<evidence type="ECO:0000256" key="3">
    <source>
        <dbReference type="SAM" id="MobiDB-lite"/>
    </source>
</evidence>
<keyword evidence="1" id="KW-0479">Metal-binding</keyword>
<dbReference type="InterPro" id="IPR000923">
    <property type="entry name" value="BlueCu_1"/>
</dbReference>
<evidence type="ECO:0000313" key="6">
    <source>
        <dbReference type="Proteomes" id="UP000001903"/>
    </source>
</evidence>
<dbReference type="HOGENOM" id="CLU_038232_0_0_2"/>
<protein>
    <submittedName>
        <fullName evidence="5">Blue (Type 1) copper domain protein</fullName>
    </submittedName>
</protein>
<feature type="compositionally biased region" description="Low complexity" evidence="3">
    <location>
        <begin position="514"/>
        <end position="534"/>
    </location>
</feature>
<dbReference type="STRING" id="543526.Htur_0674"/>
<dbReference type="eggNOG" id="arCOG02926">
    <property type="taxonomic scope" value="Archaea"/>
</dbReference>
<feature type="compositionally biased region" description="Polar residues" evidence="3">
    <location>
        <begin position="216"/>
        <end position="272"/>
    </location>
</feature>
<evidence type="ECO:0000256" key="2">
    <source>
        <dbReference type="ARBA" id="ARBA00023008"/>
    </source>
</evidence>
<dbReference type="OrthoDB" id="265568at2157"/>
<accession>D2RWI2</accession>
<dbReference type="InterPro" id="IPR006311">
    <property type="entry name" value="TAT_signal"/>
</dbReference>